<dbReference type="RefSeq" id="WP_052343283.1">
    <property type="nucleotide sequence ID" value="NZ_BAMD01000003.1"/>
</dbReference>
<organism evidence="3 4">
    <name type="scientific">Saccharicrinis fermentans DSM 9555 = JCM 21142</name>
    <dbReference type="NCBI Taxonomy" id="869213"/>
    <lineage>
        <taxon>Bacteria</taxon>
        <taxon>Pseudomonadati</taxon>
        <taxon>Bacteroidota</taxon>
        <taxon>Bacteroidia</taxon>
        <taxon>Marinilabiliales</taxon>
        <taxon>Marinilabiliaceae</taxon>
        <taxon>Saccharicrinis</taxon>
    </lineage>
</organism>
<evidence type="ECO:0000313" key="3">
    <source>
        <dbReference type="EMBL" id="GAF01814.1"/>
    </source>
</evidence>
<evidence type="ECO:0000256" key="1">
    <source>
        <dbReference type="ARBA" id="ARBA00022679"/>
    </source>
</evidence>
<feature type="domain" description="Glycosyl transferase CAP10" evidence="2">
    <location>
        <begin position="95"/>
        <end position="323"/>
    </location>
</feature>
<accession>W7YGS2</accession>
<reference evidence="3 4" key="1">
    <citation type="journal article" date="2014" name="Genome Announc.">
        <title>Draft Genome Sequence of Cytophaga fermentans JCM 21142T, a Facultative Anaerobe Isolated from Marine Mud.</title>
        <authorList>
            <person name="Starns D."/>
            <person name="Oshima K."/>
            <person name="Suda W."/>
            <person name="Iino T."/>
            <person name="Yuki M."/>
            <person name="Inoue J."/>
            <person name="Kitamura K."/>
            <person name="Iida T."/>
            <person name="Darby A."/>
            <person name="Hattori M."/>
            <person name="Ohkuma M."/>
        </authorList>
    </citation>
    <scope>NUCLEOTIDE SEQUENCE [LARGE SCALE GENOMIC DNA]</scope>
    <source>
        <strain evidence="3 4">JCM 21142</strain>
    </source>
</reference>
<dbReference type="Proteomes" id="UP000019402">
    <property type="component" value="Unassembled WGS sequence"/>
</dbReference>
<dbReference type="Pfam" id="PF05686">
    <property type="entry name" value="Glyco_transf_90"/>
    <property type="match status" value="1"/>
</dbReference>
<keyword evidence="1" id="KW-0808">Transferase</keyword>
<protein>
    <recommendedName>
        <fullName evidence="2">Glycosyl transferase CAP10 domain-containing protein</fullName>
    </recommendedName>
</protein>
<dbReference type="InterPro" id="IPR051091">
    <property type="entry name" value="O-Glucosyltr/Glycosyltrsf_90"/>
</dbReference>
<dbReference type="AlphaFoldDB" id="W7YGS2"/>
<name>W7YGS2_9BACT</name>
<dbReference type="PANTHER" id="PTHR12203">
    <property type="entry name" value="KDEL LYS-ASP-GLU-LEU CONTAINING - RELATED"/>
    <property type="match status" value="1"/>
</dbReference>
<keyword evidence="4" id="KW-1185">Reference proteome</keyword>
<dbReference type="GO" id="GO:0016740">
    <property type="term" value="F:transferase activity"/>
    <property type="evidence" value="ECO:0007669"/>
    <property type="project" value="UniProtKB-KW"/>
</dbReference>
<evidence type="ECO:0000259" key="2">
    <source>
        <dbReference type="SMART" id="SM00672"/>
    </source>
</evidence>
<dbReference type="STRING" id="869213.GCA_000517085_03573"/>
<dbReference type="PANTHER" id="PTHR12203:SF35">
    <property type="entry name" value="PROTEIN O-GLUCOSYLTRANSFERASE 1"/>
    <property type="match status" value="1"/>
</dbReference>
<comment type="caution">
    <text evidence="3">The sequence shown here is derived from an EMBL/GenBank/DDBJ whole genome shotgun (WGS) entry which is preliminary data.</text>
</comment>
<proteinExistence type="predicted"/>
<dbReference type="EMBL" id="BAMD01000003">
    <property type="protein sequence ID" value="GAF01814.1"/>
    <property type="molecule type" value="Genomic_DNA"/>
</dbReference>
<evidence type="ECO:0000313" key="4">
    <source>
        <dbReference type="Proteomes" id="UP000019402"/>
    </source>
</evidence>
<dbReference type="eggNOG" id="ENOG502Z7XI">
    <property type="taxonomic scope" value="Bacteria"/>
</dbReference>
<dbReference type="InterPro" id="IPR006598">
    <property type="entry name" value="CAP10"/>
</dbReference>
<dbReference type="SMART" id="SM00672">
    <property type="entry name" value="CAP10"/>
    <property type="match status" value="1"/>
</dbReference>
<gene>
    <name evidence="3" type="ORF">JCM21142_431</name>
</gene>
<sequence>MISGYKIKDSVKQLLSTRMSTSKELFYATNFLKYTIPQFLYKSRLSKLLDEKNIKNLDYVKYRVDYCNKLDAPFKLNNATSIKNFKFRHAFSTYFFDTYELTKYFNKNYVFNYEFGDVVTIPEEPSFVKSRPIHGDNKNSILLKLNKIRHYGFVKDKIDFSDKKNIVLWRGNVTDNKVKRIAFFKAHFDNELCDIGVTSRKFREKKWFKEKMTLGEQLKYKFILSLEGHDVATNLKWVMSSNSIAVMPTPEYETWFMEGTLIPDYHYIHIKKDYSDLDEKLNFYLNNPEKAAEIIKNANAYVDNFKDKKQERLISLLILKKYFDLNK</sequence>